<accession>A0ABQ8GR21</accession>
<dbReference type="Proteomes" id="UP000774617">
    <property type="component" value="Unassembled WGS sequence"/>
</dbReference>
<feature type="domain" description="Heterokaryon incompatibility" evidence="1">
    <location>
        <begin position="37"/>
        <end position="171"/>
    </location>
</feature>
<dbReference type="PANTHER" id="PTHR24148:SF73">
    <property type="entry name" value="HET DOMAIN PROTEIN (AFU_ORTHOLOGUE AFUA_8G01020)"/>
    <property type="match status" value="1"/>
</dbReference>
<organism evidence="2 3">
    <name type="scientific">Macrophomina phaseolina</name>
    <dbReference type="NCBI Taxonomy" id="35725"/>
    <lineage>
        <taxon>Eukaryota</taxon>
        <taxon>Fungi</taxon>
        <taxon>Dikarya</taxon>
        <taxon>Ascomycota</taxon>
        <taxon>Pezizomycotina</taxon>
        <taxon>Dothideomycetes</taxon>
        <taxon>Dothideomycetes incertae sedis</taxon>
        <taxon>Botryosphaeriales</taxon>
        <taxon>Botryosphaeriaceae</taxon>
        <taxon>Macrophomina</taxon>
    </lineage>
</organism>
<dbReference type="PANTHER" id="PTHR24148">
    <property type="entry name" value="ANKYRIN REPEAT DOMAIN-CONTAINING PROTEIN 39 HOMOLOG-RELATED"/>
    <property type="match status" value="1"/>
</dbReference>
<name>A0ABQ8GR21_9PEZI</name>
<reference evidence="2 3" key="1">
    <citation type="journal article" date="2021" name="Nat. Commun.">
        <title>Genetic determinants of endophytism in the Arabidopsis root mycobiome.</title>
        <authorList>
            <person name="Mesny F."/>
            <person name="Miyauchi S."/>
            <person name="Thiergart T."/>
            <person name="Pickel B."/>
            <person name="Atanasova L."/>
            <person name="Karlsson M."/>
            <person name="Huettel B."/>
            <person name="Barry K.W."/>
            <person name="Haridas S."/>
            <person name="Chen C."/>
            <person name="Bauer D."/>
            <person name="Andreopoulos W."/>
            <person name="Pangilinan J."/>
            <person name="LaButti K."/>
            <person name="Riley R."/>
            <person name="Lipzen A."/>
            <person name="Clum A."/>
            <person name="Drula E."/>
            <person name="Henrissat B."/>
            <person name="Kohler A."/>
            <person name="Grigoriev I.V."/>
            <person name="Martin F.M."/>
            <person name="Hacquard S."/>
        </authorList>
    </citation>
    <scope>NUCLEOTIDE SEQUENCE [LARGE SCALE GENOMIC DNA]</scope>
    <source>
        <strain evidence="2 3">MPI-SDFR-AT-0080</strain>
    </source>
</reference>
<protein>
    <submittedName>
        <fullName evidence="2">Heterokaryon incompatibility protein-domain-containing protein</fullName>
    </submittedName>
</protein>
<dbReference type="Pfam" id="PF06985">
    <property type="entry name" value="HET"/>
    <property type="match status" value="1"/>
</dbReference>
<dbReference type="InterPro" id="IPR010730">
    <property type="entry name" value="HET"/>
</dbReference>
<evidence type="ECO:0000259" key="1">
    <source>
        <dbReference type="Pfam" id="PF06985"/>
    </source>
</evidence>
<evidence type="ECO:0000313" key="2">
    <source>
        <dbReference type="EMBL" id="KAH7062635.1"/>
    </source>
</evidence>
<proteinExistence type="predicted"/>
<comment type="caution">
    <text evidence="2">The sequence shown here is derived from an EMBL/GenBank/DDBJ whole genome shotgun (WGS) entry which is preliminary data.</text>
</comment>
<sequence length="475" mass="53579">MDQREVRLFVLKPGCASDPIMGRIFHCILDSGQHIPYEAVSYTWADAYGDSSYSETAYCNHAAVRITRNCSSALRRIRHGMDSKVIWIDQICIDQTNMAERGHQVALMPRIYASATQVLIYLCSVEDARYFAGPMPNPNSENTIGFPSVSHLLDADVLRHPWFRRVWVLQEVANARKATLLSSDSSADWETFRNSNSTLRAIPSILSLNLREFVPLSGFADLLERARECYASDPRDKVFALLGILMLPDSAPLVPNYAKSVETVFTETAVALIKSTRNLSILSSCWPEESSLIMPSWVPDWSTKSERTSLRQEFANPPWNARRMDRLPSRFVGMTVGDSICCQNGKLFIRGRHLDTISGEFIPSHINDGEAQRIQTLWLLSPRWKGFKYSTRNSWCVTVLKAAIEDEIWQLDGGDILFVLRKQQKSYKLIGECFLYGISHHVHKEYSAPPGPGICQDCSPFAEVIRSASVEVSLC</sequence>
<keyword evidence="3" id="KW-1185">Reference proteome</keyword>
<dbReference type="InterPro" id="IPR052895">
    <property type="entry name" value="HetReg/Transcr_Mod"/>
</dbReference>
<gene>
    <name evidence="2" type="ORF">B0J12DRAFT_563722</name>
</gene>
<evidence type="ECO:0000313" key="3">
    <source>
        <dbReference type="Proteomes" id="UP000774617"/>
    </source>
</evidence>
<dbReference type="EMBL" id="JAGTJR010000003">
    <property type="protein sequence ID" value="KAH7062635.1"/>
    <property type="molecule type" value="Genomic_DNA"/>
</dbReference>